<feature type="signal peptide" evidence="12">
    <location>
        <begin position="1"/>
        <end position="26"/>
    </location>
</feature>
<keyword evidence="6" id="KW-0406">Ion transport</keyword>
<dbReference type="Pfam" id="PF00691">
    <property type="entry name" value="OmpA"/>
    <property type="match status" value="1"/>
</dbReference>
<dbReference type="Pfam" id="PF13505">
    <property type="entry name" value="OMP_b-brl"/>
    <property type="match status" value="1"/>
</dbReference>
<dbReference type="PANTHER" id="PTHR30329">
    <property type="entry name" value="STATOR ELEMENT OF FLAGELLAR MOTOR COMPLEX"/>
    <property type="match status" value="1"/>
</dbReference>
<dbReference type="InterPro" id="IPR036737">
    <property type="entry name" value="OmpA-like_sf"/>
</dbReference>
<dbReference type="AlphaFoldDB" id="A0A318VEK0"/>
<evidence type="ECO:0000256" key="1">
    <source>
        <dbReference type="ARBA" id="ARBA00004571"/>
    </source>
</evidence>
<comment type="subcellular location">
    <subcellularLocation>
        <location evidence="1">Cell outer membrane</location>
        <topology evidence="1">Multi-pass membrane protein</topology>
    </subcellularLocation>
</comment>
<keyword evidence="9" id="KW-0998">Cell outer membrane</keyword>
<evidence type="ECO:0000256" key="4">
    <source>
        <dbReference type="ARBA" id="ARBA00022692"/>
    </source>
</evidence>
<dbReference type="GO" id="GO:0006811">
    <property type="term" value="P:monoatomic ion transport"/>
    <property type="evidence" value="ECO:0007669"/>
    <property type="project" value="UniProtKB-KW"/>
</dbReference>
<gene>
    <name evidence="14" type="ORF">DFP75_10385</name>
</gene>
<dbReference type="InterPro" id="IPR050330">
    <property type="entry name" value="Bact_OuterMem_StrucFunc"/>
</dbReference>
<evidence type="ECO:0000256" key="6">
    <source>
        <dbReference type="ARBA" id="ARBA00023065"/>
    </source>
</evidence>
<protein>
    <submittedName>
        <fullName evidence="14">OOP family OmpA-OmpF porin</fullName>
    </submittedName>
</protein>
<reference evidence="14 15" key="1">
    <citation type="submission" date="2018-06" db="EMBL/GenBank/DDBJ databases">
        <title>Genomic Encyclopedia of Type Strains, Phase III (KMG-III): the genomes of soil and plant-associated and newly described type strains.</title>
        <authorList>
            <person name="Whitman W."/>
        </authorList>
    </citation>
    <scope>NUCLEOTIDE SEQUENCE [LARGE SCALE GENOMIC DNA]</scope>
    <source>
        <strain evidence="14 15">CECT 7730</strain>
    </source>
</reference>
<evidence type="ECO:0000256" key="3">
    <source>
        <dbReference type="ARBA" id="ARBA00022452"/>
    </source>
</evidence>
<keyword evidence="3" id="KW-1134">Transmembrane beta strand</keyword>
<evidence type="ECO:0000256" key="7">
    <source>
        <dbReference type="ARBA" id="ARBA00023114"/>
    </source>
</evidence>
<dbReference type="CDD" id="cd07185">
    <property type="entry name" value="OmpA_C-like"/>
    <property type="match status" value="1"/>
</dbReference>
<evidence type="ECO:0000256" key="9">
    <source>
        <dbReference type="ARBA" id="ARBA00023237"/>
    </source>
</evidence>
<evidence type="ECO:0000256" key="8">
    <source>
        <dbReference type="ARBA" id="ARBA00023136"/>
    </source>
</evidence>
<dbReference type="PANTHER" id="PTHR30329:SF21">
    <property type="entry name" value="LIPOPROTEIN YIAD-RELATED"/>
    <property type="match status" value="1"/>
</dbReference>
<keyword evidence="4" id="KW-0812">Transmembrane</keyword>
<sequence length="364" mass="39925">MSFNIAKRTLLSSIIAASSLSTLALAQQQEGFTITPSIGYYNMDSDRDIKDDKAYSLGLGYQFNNPWAVEFVYLNADSKQAGNDVDVDQYRLDGLYHLPTLNNVDLTPYLAAGVGTTDFSNDSGHDNVQVNAGGGLKYAVNDTVSVRADFRLVNDVEDHHLDNVTSLGVQMTFGGPSKQSSSSDDSYNTPVQQTYTQTEPVQQAQVEPTEEEPVTDEMAEQPEEMVQAEPATEAPMAGESTQQPVVETLPPEKINIQFGLNETTVEQKFYPDIEKIAVFLKDNPGSTVIIEGHTDDTGAASYNQTVSEKRAQSVADVLINTFQVDESRVEAIGYGEERPFVENDSEEHREANRRIVAIISTSEA</sequence>
<evidence type="ECO:0000256" key="2">
    <source>
        <dbReference type="ARBA" id="ARBA00022448"/>
    </source>
</evidence>
<feature type="chain" id="PRO_5016431586" evidence="12">
    <location>
        <begin position="27"/>
        <end position="364"/>
    </location>
</feature>
<evidence type="ECO:0000313" key="15">
    <source>
        <dbReference type="Proteomes" id="UP000247551"/>
    </source>
</evidence>
<dbReference type="RefSeq" id="WP_110574649.1">
    <property type="nucleotide sequence ID" value="NZ_QKLW01000003.1"/>
</dbReference>
<dbReference type="InterPro" id="IPR006665">
    <property type="entry name" value="OmpA-like"/>
</dbReference>
<dbReference type="InterPro" id="IPR006664">
    <property type="entry name" value="OMP_bac"/>
</dbReference>
<keyword evidence="8 10" id="KW-0472">Membrane</keyword>
<dbReference type="Proteomes" id="UP000247551">
    <property type="component" value="Unassembled WGS sequence"/>
</dbReference>
<dbReference type="InterPro" id="IPR027385">
    <property type="entry name" value="Beta-barrel_OMP"/>
</dbReference>
<feature type="region of interest" description="Disordered" evidence="11">
    <location>
        <begin position="172"/>
        <end position="243"/>
    </location>
</feature>
<feature type="compositionally biased region" description="Polar residues" evidence="11">
    <location>
        <begin position="187"/>
        <end position="198"/>
    </location>
</feature>
<accession>A0A318VEK0</accession>
<keyword evidence="7" id="KW-0626">Porin</keyword>
<dbReference type="GO" id="GO:0015288">
    <property type="term" value="F:porin activity"/>
    <property type="evidence" value="ECO:0007669"/>
    <property type="project" value="UniProtKB-KW"/>
</dbReference>
<keyword evidence="5 12" id="KW-0732">Signal</keyword>
<evidence type="ECO:0000256" key="11">
    <source>
        <dbReference type="SAM" id="MobiDB-lite"/>
    </source>
</evidence>
<feature type="domain" description="OmpA-like" evidence="13">
    <location>
        <begin position="245"/>
        <end position="363"/>
    </location>
</feature>
<dbReference type="SUPFAM" id="SSF56925">
    <property type="entry name" value="OMPA-like"/>
    <property type="match status" value="1"/>
</dbReference>
<evidence type="ECO:0000256" key="12">
    <source>
        <dbReference type="SAM" id="SignalP"/>
    </source>
</evidence>
<dbReference type="PRINTS" id="PR01021">
    <property type="entry name" value="OMPADOMAIN"/>
</dbReference>
<dbReference type="PROSITE" id="PS51123">
    <property type="entry name" value="OMPA_2"/>
    <property type="match status" value="1"/>
</dbReference>
<evidence type="ECO:0000256" key="5">
    <source>
        <dbReference type="ARBA" id="ARBA00022729"/>
    </source>
</evidence>
<dbReference type="GO" id="GO:0009279">
    <property type="term" value="C:cell outer membrane"/>
    <property type="evidence" value="ECO:0007669"/>
    <property type="project" value="UniProtKB-SubCell"/>
</dbReference>
<name>A0A318VEK0_9GAMM</name>
<comment type="caution">
    <text evidence="14">The sequence shown here is derived from an EMBL/GenBank/DDBJ whole genome shotgun (WGS) entry which is preliminary data.</text>
</comment>
<dbReference type="SUPFAM" id="SSF103088">
    <property type="entry name" value="OmpA-like"/>
    <property type="match status" value="1"/>
</dbReference>
<dbReference type="GO" id="GO:0046930">
    <property type="term" value="C:pore complex"/>
    <property type="evidence" value="ECO:0007669"/>
    <property type="project" value="UniProtKB-KW"/>
</dbReference>
<feature type="compositionally biased region" description="Acidic residues" evidence="11">
    <location>
        <begin position="208"/>
        <end position="223"/>
    </location>
</feature>
<keyword evidence="2" id="KW-0813">Transport</keyword>
<evidence type="ECO:0000259" key="13">
    <source>
        <dbReference type="PROSITE" id="PS51123"/>
    </source>
</evidence>
<dbReference type="Gene3D" id="3.30.1330.60">
    <property type="entry name" value="OmpA-like domain"/>
    <property type="match status" value="1"/>
</dbReference>
<dbReference type="Gene3D" id="2.40.160.20">
    <property type="match status" value="1"/>
</dbReference>
<proteinExistence type="predicted"/>
<organism evidence="14 15">
    <name type="scientific">Marinomonas alcarazii</name>
    <dbReference type="NCBI Taxonomy" id="491949"/>
    <lineage>
        <taxon>Bacteria</taxon>
        <taxon>Pseudomonadati</taxon>
        <taxon>Pseudomonadota</taxon>
        <taxon>Gammaproteobacteria</taxon>
        <taxon>Oceanospirillales</taxon>
        <taxon>Oceanospirillaceae</taxon>
        <taxon>Marinomonas</taxon>
    </lineage>
</organism>
<keyword evidence="15" id="KW-1185">Reference proteome</keyword>
<evidence type="ECO:0000256" key="10">
    <source>
        <dbReference type="PROSITE-ProRule" id="PRU00473"/>
    </source>
</evidence>
<dbReference type="InterPro" id="IPR011250">
    <property type="entry name" value="OMP/PagP_B-barrel"/>
</dbReference>
<dbReference type="EMBL" id="QKLW01000003">
    <property type="protein sequence ID" value="PYF82259.1"/>
    <property type="molecule type" value="Genomic_DNA"/>
</dbReference>
<evidence type="ECO:0000313" key="14">
    <source>
        <dbReference type="EMBL" id="PYF82259.1"/>
    </source>
</evidence>